<feature type="transmembrane region" description="Helical" evidence="8">
    <location>
        <begin position="292"/>
        <end position="309"/>
    </location>
</feature>
<dbReference type="Proteomes" id="UP000230000">
    <property type="component" value="Unassembled WGS sequence"/>
</dbReference>
<evidence type="ECO:0000256" key="1">
    <source>
        <dbReference type="ARBA" id="ARBA00004651"/>
    </source>
</evidence>
<comment type="caution">
    <text evidence="10">The sequence shown here is derived from an EMBL/GenBank/DDBJ whole genome shotgun (WGS) entry which is preliminary data.</text>
</comment>
<dbReference type="PANTHER" id="PTHR33908:SF3">
    <property type="entry name" value="UNDECAPRENYL PHOSPHATE-ALPHA-4-AMINO-4-DEOXY-L-ARABINOSE ARABINOSYL TRANSFERASE"/>
    <property type="match status" value="1"/>
</dbReference>
<feature type="transmembrane region" description="Helical" evidence="8">
    <location>
        <begin position="163"/>
        <end position="193"/>
    </location>
</feature>
<feature type="transmembrane region" description="Helical" evidence="8">
    <location>
        <begin position="315"/>
        <end position="333"/>
    </location>
</feature>
<dbReference type="GO" id="GO:0005886">
    <property type="term" value="C:plasma membrane"/>
    <property type="evidence" value="ECO:0007669"/>
    <property type="project" value="UniProtKB-SubCell"/>
</dbReference>
<name>A0A2M9CVP2_9BACT</name>
<dbReference type="AlphaFoldDB" id="A0A2M9CVP2"/>
<evidence type="ECO:0000313" key="11">
    <source>
        <dbReference type="Proteomes" id="UP000230000"/>
    </source>
</evidence>
<evidence type="ECO:0000313" key="10">
    <source>
        <dbReference type="EMBL" id="PJJ75992.1"/>
    </source>
</evidence>
<dbReference type="Pfam" id="PF13231">
    <property type="entry name" value="PMT_2"/>
    <property type="match status" value="1"/>
</dbReference>
<feature type="transmembrane region" description="Helical" evidence="8">
    <location>
        <begin position="379"/>
        <end position="398"/>
    </location>
</feature>
<feature type="transmembrane region" description="Helical" evidence="8">
    <location>
        <begin position="205"/>
        <end position="225"/>
    </location>
</feature>
<feature type="transmembrane region" description="Helical" evidence="8">
    <location>
        <begin position="113"/>
        <end position="134"/>
    </location>
</feature>
<evidence type="ECO:0000256" key="6">
    <source>
        <dbReference type="ARBA" id="ARBA00022989"/>
    </source>
</evidence>
<keyword evidence="2" id="KW-1003">Cell membrane</keyword>
<sequence>MQRRFTTFFWLLLGLAALLLFARLGAESLFQVAEARNAECAREMMTSHNWIVPTFNGALRTDKPPLAYFFMILAYHIFGIHEFAARFFSAICGLLLVFWTYTFARRHIGQTAAWYTALALICSVHFIVQCRLATPDPYLMLSHAGAVYAFYEGWIHRKATWWWLMYMMLALAVLAKGPVGLALPILTIFLFLLTRRQLRWPVIRLMKPFSGAVIFLCIALPWYILVGIRTQGAWLRDFFFFHNLHRFGSALDAHGGPFILPALFILGGMFPFSLWSFRAMKLAWKKRRESDALWLMMLALWVILIFYSLSHTKLINYTSPSYPFLAVLLGYYWQEVLQKRENAKYSWIEWVVLAFLVVALPIGIYVWARSSPPFTELPWLAWLFLPALIGGWMGLFHVRKNMPTDALMHIGAGFTLSILLVMLIGYPALDRQTSVRKQASLIAHVPRIVAYQQMNDAFVFYARKTIPIIRQIDSLKTCLQQDSTLWVIRRARDFSMLDSLPQLRLIRKDRDAFSFQYSALYSSKSIDP</sequence>
<gene>
    <name evidence="10" type="ORF">BXY57_1586</name>
</gene>
<dbReference type="GO" id="GO:0010041">
    <property type="term" value="P:response to iron(III) ion"/>
    <property type="evidence" value="ECO:0007669"/>
    <property type="project" value="TreeGrafter"/>
</dbReference>
<organism evidence="10 11">
    <name type="scientific">Thermoflavifilum aggregans</name>
    <dbReference type="NCBI Taxonomy" id="454188"/>
    <lineage>
        <taxon>Bacteria</taxon>
        <taxon>Pseudomonadati</taxon>
        <taxon>Bacteroidota</taxon>
        <taxon>Chitinophagia</taxon>
        <taxon>Chitinophagales</taxon>
        <taxon>Chitinophagaceae</taxon>
        <taxon>Thermoflavifilum</taxon>
    </lineage>
</organism>
<dbReference type="InterPro" id="IPR038731">
    <property type="entry name" value="RgtA/B/C-like"/>
</dbReference>
<feature type="transmembrane region" description="Helical" evidence="8">
    <location>
        <begin position="68"/>
        <end position="101"/>
    </location>
</feature>
<dbReference type="PANTHER" id="PTHR33908">
    <property type="entry name" value="MANNOSYLTRANSFERASE YKCB-RELATED"/>
    <property type="match status" value="1"/>
</dbReference>
<feature type="transmembrane region" description="Helical" evidence="8">
    <location>
        <begin position="345"/>
        <end position="367"/>
    </location>
</feature>
<dbReference type="OrthoDB" id="8353433at2"/>
<dbReference type="GO" id="GO:0009103">
    <property type="term" value="P:lipopolysaccharide biosynthetic process"/>
    <property type="evidence" value="ECO:0007669"/>
    <property type="project" value="UniProtKB-ARBA"/>
</dbReference>
<evidence type="ECO:0000256" key="2">
    <source>
        <dbReference type="ARBA" id="ARBA00022475"/>
    </source>
</evidence>
<feature type="transmembrane region" description="Helical" evidence="8">
    <location>
        <begin position="258"/>
        <end position="280"/>
    </location>
</feature>
<proteinExistence type="predicted"/>
<comment type="subcellular location">
    <subcellularLocation>
        <location evidence="1">Cell membrane</location>
        <topology evidence="1">Multi-pass membrane protein</topology>
    </subcellularLocation>
</comment>
<dbReference type="EMBL" id="PGFG01000001">
    <property type="protein sequence ID" value="PJJ75992.1"/>
    <property type="molecule type" value="Genomic_DNA"/>
</dbReference>
<keyword evidence="3" id="KW-0328">Glycosyltransferase</keyword>
<protein>
    <submittedName>
        <fullName evidence="10">4-amino-4-deoxy-L-arabinose transferase-like glycosyltransferase</fullName>
    </submittedName>
</protein>
<keyword evidence="4 10" id="KW-0808">Transferase</keyword>
<accession>A0A2M9CVP2</accession>
<dbReference type="GO" id="GO:0016763">
    <property type="term" value="F:pentosyltransferase activity"/>
    <property type="evidence" value="ECO:0007669"/>
    <property type="project" value="TreeGrafter"/>
</dbReference>
<reference evidence="10 11" key="1">
    <citation type="submission" date="2017-11" db="EMBL/GenBank/DDBJ databases">
        <title>Genomic Encyclopedia of Archaeal and Bacterial Type Strains, Phase II (KMG-II): From Individual Species to Whole Genera.</title>
        <authorList>
            <person name="Goeker M."/>
        </authorList>
    </citation>
    <scope>NUCLEOTIDE SEQUENCE [LARGE SCALE GENOMIC DNA]</scope>
    <source>
        <strain evidence="10 11">DSM 27268</strain>
    </source>
</reference>
<evidence type="ECO:0000256" key="3">
    <source>
        <dbReference type="ARBA" id="ARBA00022676"/>
    </source>
</evidence>
<evidence type="ECO:0000259" key="9">
    <source>
        <dbReference type="Pfam" id="PF13231"/>
    </source>
</evidence>
<evidence type="ECO:0000256" key="8">
    <source>
        <dbReference type="SAM" id="Phobius"/>
    </source>
</evidence>
<feature type="transmembrane region" description="Helical" evidence="8">
    <location>
        <begin position="410"/>
        <end position="429"/>
    </location>
</feature>
<dbReference type="InterPro" id="IPR050297">
    <property type="entry name" value="LipidA_mod_glycosyltrf_83"/>
</dbReference>
<feature type="domain" description="Glycosyltransferase RgtA/B/C/D-like" evidence="9">
    <location>
        <begin position="62"/>
        <end position="224"/>
    </location>
</feature>
<keyword evidence="5 8" id="KW-0812">Transmembrane</keyword>
<dbReference type="RefSeq" id="WP_157853844.1">
    <property type="nucleotide sequence ID" value="NZ_PGFG01000001.1"/>
</dbReference>
<keyword evidence="7 8" id="KW-0472">Membrane</keyword>
<keyword evidence="11" id="KW-1185">Reference proteome</keyword>
<evidence type="ECO:0000256" key="5">
    <source>
        <dbReference type="ARBA" id="ARBA00022692"/>
    </source>
</evidence>
<keyword evidence="6 8" id="KW-1133">Transmembrane helix</keyword>
<evidence type="ECO:0000256" key="4">
    <source>
        <dbReference type="ARBA" id="ARBA00022679"/>
    </source>
</evidence>
<evidence type="ECO:0000256" key="7">
    <source>
        <dbReference type="ARBA" id="ARBA00023136"/>
    </source>
</evidence>